<dbReference type="AlphaFoldDB" id="A0A2G1WBH0"/>
<proteinExistence type="predicted"/>
<sequence length="191" mass="22276">MAWLDSRAKHNRRQRQAIQQIWRMGGGVAYVGGSRFEQPPFDSHRVVVEFTAWLNDAIDNRTARKLIIADDGDFRSSVVDDDIPRLVLAIQAMPELEEVRIRNTGITRDGVNRMRRELPDVDILLWSTKPSAVIPREVSDTQRLKRELLKIREHFERRGYDESKVGLEIEEFRSIWLELSEFAVRQPTPKL</sequence>
<keyword evidence="2" id="KW-1185">Reference proteome</keyword>
<dbReference type="Proteomes" id="UP000225740">
    <property type="component" value="Unassembled WGS sequence"/>
</dbReference>
<reference evidence="1 2" key="1">
    <citation type="submission" date="2017-06" db="EMBL/GenBank/DDBJ databases">
        <title>Description of Rhodopirellula bahusiensis sp. nov.</title>
        <authorList>
            <person name="Kizina J."/>
            <person name="Harder J."/>
        </authorList>
    </citation>
    <scope>NUCLEOTIDE SEQUENCE [LARGE SCALE GENOMIC DNA]</scope>
    <source>
        <strain evidence="1 2">SWK21</strain>
    </source>
</reference>
<gene>
    <name evidence="1" type="ORF">CEE69_02820</name>
</gene>
<accession>A0A2G1WBH0</accession>
<protein>
    <submittedName>
        <fullName evidence="1">Uncharacterized protein</fullName>
    </submittedName>
</protein>
<evidence type="ECO:0000313" key="1">
    <source>
        <dbReference type="EMBL" id="PHQ36356.1"/>
    </source>
</evidence>
<comment type="caution">
    <text evidence="1">The sequence shown here is derived from an EMBL/GenBank/DDBJ whole genome shotgun (WGS) entry which is preliminary data.</text>
</comment>
<dbReference type="EMBL" id="NIZW01000002">
    <property type="protein sequence ID" value="PHQ36356.1"/>
    <property type="molecule type" value="Genomic_DNA"/>
</dbReference>
<evidence type="ECO:0000313" key="2">
    <source>
        <dbReference type="Proteomes" id="UP000225740"/>
    </source>
</evidence>
<organism evidence="1 2">
    <name type="scientific">Rhodopirellula bahusiensis</name>
    <dbReference type="NCBI Taxonomy" id="2014065"/>
    <lineage>
        <taxon>Bacteria</taxon>
        <taxon>Pseudomonadati</taxon>
        <taxon>Planctomycetota</taxon>
        <taxon>Planctomycetia</taxon>
        <taxon>Pirellulales</taxon>
        <taxon>Pirellulaceae</taxon>
        <taxon>Rhodopirellula</taxon>
    </lineage>
</organism>
<name>A0A2G1WBH0_9BACT</name>